<evidence type="ECO:0000256" key="1">
    <source>
        <dbReference type="SAM" id="MobiDB-lite"/>
    </source>
</evidence>
<evidence type="ECO:0000313" key="4">
    <source>
        <dbReference type="Proteomes" id="UP000249390"/>
    </source>
</evidence>
<dbReference type="Gene3D" id="1.20.5.650">
    <property type="entry name" value="Single helix bin"/>
    <property type="match status" value="1"/>
</dbReference>
<organism evidence="3 4">
    <name type="scientific">Cuscuta australis</name>
    <dbReference type="NCBI Taxonomy" id="267555"/>
    <lineage>
        <taxon>Eukaryota</taxon>
        <taxon>Viridiplantae</taxon>
        <taxon>Streptophyta</taxon>
        <taxon>Embryophyta</taxon>
        <taxon>Tracheophyta</taxon>
        <taxon>Spermatophyta</taxon>
        <taxon>Magnoliopsida</taxon>
        <taxon>eudicotyledons</taxon>
        <taxon>Gunneridae</taxon>
        <taxon>Pentapetalae</taxon>
        <taxon>asterids</taxon>
        <taxon>lamiids</taxon>
        <taxon>Solanales</taxon>
        <taxon>Convolvulaceae</taxon>
        <taxon>Cuscuteae</taxon>
        <taxon>Cuscuta</taxon>
        <taxon>Cuscuta subgen. Grammica</taxon>
        <taxon>Cuscuta sect. Cleistogrammica</taxon>
    </lineage>
</organism>
<accession>A0A328E8W0</accession>
<feature type="domain" description="Brf1 TBP-binding" evidence="2">
    <location>
        <begin position="30"/>
        <end position="86"/>
    </location>
</feature>
<comment type="caution">
    <text evidence="3">The sequence shown here is derived from an EMBL/GenBank/DDBJ whole genome shotgun (WGS) entry which is preliminary data.</text>
</comment>
<feature type="compositionally biased region" description="Polar residues" evidence="1">
    <location>
        <begin position="82"/>
        <end position="95"/>
    </location>
</feature>
<feature type="compositionally biased region" description="Acidic residues" evidence="1">
    <location>
        <begin position="189"/>
        <end position="211"/>
    </location>
</feature>
<dbReference type="InterPro" id="IPR011665">
    <property type="entry name" value="BRF1_TBP-bd_dom"/>
</dbReference>
<reference evidence="3 4" key="1">
    <citation type="submission" date="2018-06" db="EMBL/GenBank/DDBJ databases">
        <title>The Genome of Cuscuta australis (Dodder) Provides Insight into the Evolution of Plant Parasitism.</title>
        <authorList>
            <person name="Liu H."/>
        </authorList>
    </citation>
    <scope>NUCLEOTIDE SEQUENCE [LARGE SCALE GENOMIC DNA]</scope>
    <source>
        <strain evidence="4">cv. Yunnan</strain>
        <tissue evidence="3">Vines</tissue>
    </source>
</reference>
<evidence type="ECO:0000313" key="3">
    <source>
        <dbReference type="EMBL" id="RAL52963.1"/>
    </source>
</evidence>
<protein>
    <recommendedName>
        <fullName evidence="2">Brf1 TBP-binding domain-containing protein</fullName>
    </recommendedName>
</protein>
<evidence type="ECO:0000259" key="2">
    <source>
        <dbReference type="Pfam" id="PF07741"/>
    </source>
</evidence>
<sequence>MKPTGVRKRKVEIIIGGGGRVDDVGETQSLSDREIAGYLNTKEEIRLKRIIWERLNHQYAHQMAQAKKLKKERDDAKKAKSRGTSNNSSVGSQMRSTMVNYDALKQLDDELNDDNLVSGADMLGNSGSLPRKSRDSDAKNLGVHHHGECDDVDEEEQSFDRDGEQQHDDDDDDDTWRYNNTGNNYESSYDYDDDTLGDTNNYDEYEDEYNE</sequence>
<feature type="region of interest" description="Disordered" evidence="1">
    <location>
        <begin position="118"/>
        <end position="211"/>
    </location>
</feature>
<feature type="compositionally biased region" description="Polar residues" evidence="1">
    <location>
        <begin position="177"/>
        <end position="186"/>
    </location>
</feature>
<keyword evidence="4" id="KW-1185">Reference proteome</keyword>
<dbReference type="AlphaFoldDB" id="A0A328E8W0"/>
<dbReference type="EMBL" id="NQVE01000030">
    <property type="protein sequence ID" value="RAL52963.1"/>
    <property type="molecule type" value="Genomic_DNA"/>
</dbReference>
<name>A0A328E8W0_9ASTE</name>
<gene>
    <name evidence="3" type="ORF">DM860_007731</name>
</gene>
<dbReference type="Pfam" id="PF07741">
    <property type="entry name" value="BRF1"/>
    <property type="match status" value="1"/>
</dbReference>
<dbReference type="Proteomes" id="UP000249390">
    <property type="component" value="Unassembled WGS sequence"/>
</dbReference>
<feature type="region of interest" description="Disordered" evidence="1">
    <location>
        <begin position="64"/>
        <end position="95"/>
    </location>
</feature>
<proteinExistence type="predicted"/>